<gene>
    <name evidence="2" type="ORF">RJT34_18368</name>
</gene>
<name>A0AAN9PFD3_CLITE</name>
<dbReference type="Pfam" id="PF24626">
    <property type="entry name" value="SH3_Tf2-1"/>
    <property type="match status" value="1"/>
</dbReference>
<dbReference type="AlphaFoldDB" id="A0AAN9PFD3"/>
<comment type="caution">
    <text evidence="2">The sequence shown here is derived from an EMBL/GenBank/DDBJ whole genome shotgun (WGS) entry which is preliminary data.</text>
</comment>
<reference evidence="2 3" key="1">
    <citation type="submission" date="2024-01" db="EMBL/GenBank/DDBJ databases">
        <title>The genomes of 5 underutilized Papilionoideae crops provide insights into root nodulation and disease resistance.</title>
        <authorList>
            <person name="Yuan L."/>
        </authorList>
    </citation>
    <scope>NUCLEOTIDE SEQUENCE [LARGE SCALE GENOMIC DNA]</scope>
    <source>
        <strain evidence="2">LY-2023</strain>
        <tissue evidence="2">Leaf</tissue>
    </source>
</reference>
<feature type="domain" description="Tf2-1-like SH3-like" evidence="1">
    <location>
        <begin position="83"/>
        <end position="116"/>
    </location>
</feature>
<evidence type="ECO:0000259" key="1">
    <source>
        <dbReference type="Pfam" id="PF24626"/>
    </source>
</evidence>
<dbReference type="EMBL" id="JAYKXN010000004">
    <property type="protein sequence ID" value="KAK7295459.1"/>
    <property type="molecule type" value="Genomic_DNA"/>
</dbReference>
<keyword evidence="3" id="KW-1185">Reference proteome</keyword>
<evidence type="ECO:0000313" key="3">
    <source>
        <dbReference type="Proteomes" id="UP001359559"/>
    </source>
</evidence>
<sequence>MSTRAKIFLSSEFPNGIPPSGVRHFLSGIVPIKIYRVILSSGKVLLDKEREASNGIREKMKIAQDRQKSYYDSRHRSLEFQTGDWIFLKVSLTKGVGRILKSHKLNPRYIGPYQILWWNNTGGMLKEAGAGTSISRTIKRVAAGTVVERCTQQLLKLRTENEDYYIAERVTIMSSVKGYIAKLISDREEVGAMEFIHSSNLSVGESSQVAPPFALLQRESLHPICLLHLISGFLLPLSHDLVFPSHDHLVKLLYLLQAASRPRLQNQKGKILNEQTQKHNQGKHLV</sequence>
<protein>
    <recommendedName>
        <fullName evidence="1">Tf2-1-like SH3-like domain-containing protein</fullName>
    </recommendedName>
</protein>
<evidence type="ECO:0000313" key="2">
    <source>
        <dbReference type="EMBL" id="KAK7295459.1"/>
    </source>
</evidence>
<organism evidence="2 3">
    <name type="scientific">Clitoria ternatea</name>
    <name type="common">Butterfly pea</name>
    <dbReference type="NCBI Taxonomy" id="43366"/>
    <lineage>
        <taxon>Eukaryota</taxon>
        <taxon>Viridiplantae</taxon>
        <taxon>Streptophyta</taxon>
        <taxon>Embryophyta</taxon>
        <taxon>Tracheophyta</taxon>
        <taxon>Spermatophyta</taxon>
        <taxon>Magnoliopsida</taxon>
        <taxon>eudicotyledons</taxon>
        <taxon>Gunneridae</taxon>
        <taxon>Pentapetalae</taxon>
        <taxon>rosids</taxon>
        <taxon>fabids</taxon>
        <taxon>Fabales</taxon>
        <taxon>Fabaceae</taxon>
        <taxon>Papilionoideae</taxon>
        <taxon>50 kb inversion clade</taxon>
        <taxon>NPAAA clade</taxon>
        <taxon>indigoferoid/millettioid clade</taxon>
        <taxon>Phaseoleae</taxon>
        <taxon>Clitoria</taxon>
    </lineage>
</organism>
<dbReference type="Proteomes" id="UP001359559">
    <property type="component" value="Unassembled WGS sequence"/>
</dbReference>
<proteinExistence type="predicted"/>
<accession>A0AAN9PFD3</accession>
<dbReference type="InterPro" id="IPR056924">
    <property type="entry name" value="SH3_Tf2-1"/>
</dbReference>